<sequence length="131" mass="14367">MEKSKIAGMKNSSSAFLLTVTLLLSFFMLSGNTGFSAISAHKPQTEVLAGFKPLSVRQVNYYDNRNVLKYVHFLSAVVDQAAALTAFNRSVEVAYALLQKDCSEPGPSNHFYLPKIVSSQSQDEEAFLLIG</sequence>
<protein>
    <submittedName>
        <fullName evidence="1">Uncharacterized protein</fullName>
    </submittedName>
</protein>
<dbReference type="STRING" id="288992.SAMN04488522_106149"/>
<evidence type="ECO:0000313" key="1">
    <source>
        <dbReference type="EMBL" id="SHG58066.1"/>
    </source>
</evidence>
<reference evidence="2" key="1">
    <citation type="submission" date="2016-11" db="EMBL/GenBank/DDBJ databases">
        <authorList>
            <person name="Varghese N."/>
            <person name="Submissions S."/>
        </authorList>
    </citation>
    <scope>NUCLEOTIDE SEQUENCE [LARGE SCALE GENOMIC DNA]</scope>
    <source>
        <strain evidence="2">DSM 16990</strain>
    </source>
</reference>
<organism evidence="1 2">
    <name type="scientific">Pedobacter caeni</name>
    <dbReference type="NCBI Taxonomy" id="288992"/>
    <lineage>
        <taxon>Bacteria</taxon>
        <taxon>Pseudomonadati</taxon>
        <taxon>Bacteroidota</taxon>
        <taxon>Sphingobacteriia</taxon>
        <taxon>Sphingobacteriales</taxon>
        <taxon>Sphingobacteriaceae</taxon>
        <taxon>Pedobacter</taxon>
    </lineage>
</organism>
<evidence type="ECO:0000313" key="2">
    <source>
        <dbReference type="Proteomes" id="UP000184287"/>
    </source>
</evidence>
<proteinExistence type="predicted"/>
<dbReference type="AlphaFoldDB" id="A0A1M5KZ99"/>
<dbReference type="EMBL" id="FQUQ01000006">
    <property type="protein sequence ID" value="SHG58066.1"/>
    <property type="molecule type" value="Genomic_DNA"/>
</dbReference>
<keyword evidence="2" id="KW-1185">Reference proteome</keyword>
<gene>
    <name evidence="1" type="ORF">SAMN04488522_106149</name>
</gene>
<accession>A0A1M5KZ99</accession>
<dbReference type="Proteomes" id="UP000184287">
    <property type="component" value="Unassembled WGS sequence"/>
</dbReference>
<name>A0A1M5KZ99_9SPHI</name>